<feature type="coiled-coil region" evidence="1">
    <location>
        <begin position="107"/>
        <end position="140"/>
    </location>
</feature>
<evidence type="ECO:0000313" key="3">
    <source>
        <dbReference type="EMBL" id="MBF8176056.1"/>
    </source>
</evidence>
<comment type="caution">
    <text evidence="3">The sequence shown here is derived from an EMBL/GenBank/DDBJ whole genome shotgun (WGS) entry which is preliminary data.</text>
</comment>
<feature type="transmembrane region" description="Helical" evidence="2">
    <location>
        <begin position="30"/>
        <end position="47"/>
    </location>
</feature>
<keyword evidence="1" id="KW-0175">Coiled coil</keyword>
<dbReference type="RefSeq" id="WP_195874332.1">
    <property type="nucleotide sequence ID" value="NZ_JADOEL010000001.1"/>
</dbReference>
<accession>A0ABS0EMG3</accession>
<keyword evidence="2" id="KW-0472">Membrane</keyword>
<organism evidence="3 4">
    <name type="scientific">Herminiimonas contaminans</name>
    <dbReference type="NCBI Taxonomy" id="1111140"/>
    <lineage>
        <taxon>Bacteria</taxon>
        <taxon>Pseudomonadati</taxon>
        <taxon>Pseudomonadota</taxon>
        <taxon>Betaproteobacteria</taxon>
        <taxon>Burkholderiales</taxon>
        <taxon>Oxalobacteraceae</taxon>
        <taxon>Herminiimonas</taxon>
    </lineage>
</organism>
<keyword evidence="4" id="KW-1185">Reference proteome</keyword>
<gene>
    <name evidence="3" type="ORF">IXC47_00005</name>
</gene>
<evidence type="ECO:0000256" key="1">
    <source>
        <dbReference type="SAM" id="Coils"/>
    </source>
</evidence>
<keyword evidence="2" id="KW-0812">Transmembrane</keyword>
<protein>
    <submittedName>
        <fullName evidence="3">Uncharacterized protein</fullName>
    </submittedName>
</protein>
<proteinExistence type="predicted"/>
<feature type="transmembrane region" description="Helical" evidence="2">
    <location>
        <begin position="7"/>
        <end position="24"/>
    </location>
</feature>
<name>A0ABS0EMG3_9BURK</name>
<feature type="transmembrane region" description="Helical" evidence="2">
    <location>
        <begin position="68"/>
        <end position="87"/>
    </location>
</feature>
<evidence type="ECO:0000313" key="4">
    <source>
        <dbReference type="Proteomes" id="UP000657372"/>
    </source>
</evidence>
<evidence type="ECO:0000256" key="2">
    <source>
        <dbReference type="SAM" id="Phobius"/>
    </source>
</evidence>
<reference evidence="3 4" key="1">
    <citation type="submission" date="2020-11" db="EMBL/GenBank/DDBJ databases">
        <title>WGS of Herminiimonas contaminans strain Marseille-Q4544 isolated from planarians Schmidtea mediterranea.</title>
        <authorList>
            <person name="Kangale L."/>
        </authorList>
    </citation>
    <scope>NUCLEOTIDE SEQUENCE [LARGE SCALE GENOMIC DNA]</scope>
    <source>
        <strain evidence="3 4">Marseille-Q4544</strain>
    </source>
</reference>
<sequence>MRFFKGVLWIFGCFVALIGVILAFKYFMAGVVIFISGVCITPASPLIKLSARLQSRYKGGLNKFSLKVLPFLLPLSLFFVGMLLIGVSEESTTNPDHAIESAPAFTKEEKMAEKAAAVKAKEDERQEKATREAKEELEKVAANARLYAISFGQTAVKESLRDPDSVQWKWKAVNLDNGALCYLYRAKNGFGGYTDDGTVIHNGNEAPRFSWRPVGLS</sequence>
<dbReference type="Proteomes" id="UP000657372">
    <property type="component" value="Unassembled WGS sequence"/>
</dbReference>
<dbReference type="EMBL" id="JADOEL010000001">
    <property type="protein sequence ID" value="MBF8176056.1"/>
    <property type="molecule type" value="Genomic_DNA"/>
</dbReference>
<keyword evidence="2" id="KW-1133">Transmembrane helix</keyword>